<proteinExistence type="predicted"/>
<name>A0A140DVE6_9FIRM</name>
<reference evidence="1 2" key="1">
    <citation type="journal article" date="2016" name="Gut Pathog.">
        <title>Whole genome sequencing of "Faecalibaculum rodentium" ALO17, isolated from C57BL/6J laboratory mouse feces.</title>
        <authorList>
            <person name="Lim S."/>
            <person name="Chang D.H."/>
            <person name="Ahn S."/>
            <person name="Kim B.C."/>
        </authorList>
    </citation>
    <scope>NUCLEOTIDE SEQUENCE [LARGE SCALE GENOMIC DNA]</scope>
    <source>
        <strain evidence="1 2">Alo17</strain>
    </source>
</reference>
<dbReference type="STRING" id="1702221.AALO17_14890"/>
<dbReference type="Proteomes" id="UP000069771">
    <property type="component" value="Chromosome"/>
</dbReference>
<protein>
    <submittedName>
        <fullName evidence="1">Uncharacterized protein</fullName>
    </submittedName>
</protein>
<dbReference type="AlphaFoldDB" id="A0A140DVE6"/>
<dbReference type="EMBL" id="CP011391">
    <property type="protein sequence ID" value="AMK54623.1"/>
    <property type="molecule type" value="Genomic_DNA"/>
</dbReference>
<dbReference type="KEGG" id="fro:AALO17_14890"/>
<keyword evidence="2" id="KW-1185">Reference proteome</keyword>
<accession>A0A140DVE6</accession>
<evidence type="ECO:0000313" key="2">
    <source>
        <dbReference type="Proteomes" id="UP000069771"/>
    </source>
</evidence>
<sequence length="383" mass="42609">MGTSNIHEHFEAGRRWQMVCHGRNSKQFLVLQFQIQHLQRWDANTTSQSVGLIHDIRGRTFTLFPCTRRRGGELMDWAKTKATSADFEQGTIDESRTGTWDNLKYPSSNRIRTKSLVPVSKAVNIPVVSGYEYCFAMFDSSQTYLGITTGFYTWDSLPQNIVLPSGVAYIGLLLRANNSATITPAVADSALPGYIWTAGQPGMGTLVNGDGYTKGRNLLVGCRGITIDGSDYYTTVKMEPGKITVTGAGQWNAYKIDPVPEERAREITSSKTDLTFGIDIKATGLATRVPVTFQIRSRDQQNRIVSDTMWIEPEMNGKWHRLSCTVKNVEERPLALIIFGNAVMTAADVGATIEYRKMNLIFGDEPYPWTSAPEDEPNPTEAV</sequence>
<gene>
    <name evidence="1" type="ORF">AALO17_14890</name>
</gene>
<organism evidence="1 2">
    <name type="scientific">Faecalibaculum rodentium</name>
    <dbReference type="NCBI Taxonomy" id="1702221"/>
    <lineage>
        <taxon>Bacteria</taxon>
        <taxon>Bacillati</taxon>
        <taxon>Bacillota</taxon>
        <taxon>Erysipelotrichia</taxon>
        <taxon>Erysipelotrichales</taxon>
        <taxon>Erysipelotrichaceae</taxon>
        <taxon>Faecalibaculum</taxon>
    </lineage>
</organism>
<evidence type="ECO:0000313" key="1">
    <source>
        <dbReference type="EMBL" id="AMK54623.1"/>
    </source>
</evidence>